<gene>
    <name evidence="1" type="primary">thiS</name>
    <name evidence="1" type="ORF">HHL15_14215</name>
</gene>
<name>A0A848G7K5_9RHOO</name>
<evidence type="ECO:0000313" key="2">
    <source>
        <dbReference type="Proteomes" id="UP000580043"/>
    </source>
</evidence>
<dbReference type="SUPFAM" id="SSF54285">
    <property type="entry name" value="MoaD/ThiS"/>
    <property type="match status" value="1"/>
</dbReference>
<evidence type="ECO:0000313" key="1">
    <source>
        <dbReference type="EMBL" id="NML26905.1"/>
    </source>
</evidence>
<organism evidence="1 2">
    <name type="scientific">Zoogloea dura</name>
    <dbReference type="NCBI Taxonomy" id="2728840"/>
    <lineage>
        <taxon>Bacteria</taxon>
        <taxon>Pseudomonadati</taxon>
        <taxon>Pseudomonadota</taxon>
        <taxon>Betaproteobacteria</taxon>
        <taxon>Rhodocyclales</taxon>
        <taxon>Zoogloeaceae</taxon>
        <taxon>Zoogloea</taxon>
    </lineage>
</organism>
<dbReference type="Proteomes" id="UP000580043">
    <property type="component" value="Unassembled WGS sequence"/>
</dbReference>
<sequence>MSGVAIRLNGEPRALPGPWAIADLIDDLGFTGKRIAVEVNGQIVPRSHYGEIRLAADDRVEVVVAVGGG</sequence>
<dbReference type="InterPro" id="IPR016155">
    <property type="entry name" value="Mopterin_synth/thiamin_S_b"/>
</dbReference>
<dbReference type="CDD" id="cd00565">
    <property type="entry name" value="Ubl_ThiS"/>
    <property type="match status" value="1"/>
</dbReference>
<dbReference type="InterPro" id="IPR010035">
    <property type="entry name" value="Thi_S"/>
</dbReference>
<dbReference type="Pfam" id="PF02597">
    <property type="entry name" value="ThiS"/>
    <property type="match status" value="1"/>
</dbReference>
<dbReference type="EMBL" id="JABBGA010000011">
    <property type="protein sequence ID" value="NML26905.1"/>
    <property type="molecule type" value="Genomic_DNA"/>
</dbReference>
<dbReference type="InterPro" id="IPR003749">
    <property type="entry name" value="ThiS/MoaD-like"/>
</dbReference>
<protein>
    <submittedName>
        <fullName evidence="1">Sulfur carrier protein ThiS</fullName>
    </submittedName>
</protein>
<keyword evidence="2" id="KW-1185">Reference proteome</keyword>
<dbReference type="PANTHER" id="PTHR34472">
    <property type="entry name" value="SULFUR CARRIER PROTEIN THIS"/>
    <property type="match status" value="1"/>
</dbReference>
<dbReference type="RefSeq" id="WP_169146446.1">
    <property type="nucleotide sequence ID" value="NZ_JABBGA010000011.1"/>
</dbReference>
<comment type="caution">
    <text evidence="1">The sequence shown here is derived from an EMBL/GenBank/DDBJ whole genome shotgun (WGS) entry which is preliminary data.</text>
</comment>
<accession>A0A848G7K5</accession>
<reference evidence="1 2" key="1">
    <citation type="submission" date="2020-04" db="EMBL/GenBank/DDBJ databases">
        <title>Zoogloea sp. G-4-1-14 isolated from soil.</title>
        <authorList>
            <person name="Dahal R.H."/>
        </authorList>
    </citation>
    <scope>NUCLEOTIDE SEQUENCE [LARGE SCALE GENOMIC DNA]</scope>
    <source>
        <strain evidence="1 2">G-4-1-14</strain>
    </source>
</reference>
<dbReference type="NCBIfam" id="TIGR01683">
    <property type="entry name" value="thiS"/>
    <property type="match status" value="1"/>
</dbReference>
<proteinExistence type="predicted"/>
<dbReference type="PANTHER" id="PTHR34472:SF1">
    <property type="entry name" value="SULFUR CARRIER PROTEIN THIS"/>
    <property type="match status" value="1"/>
</dbReference>
<dbReference type="Gene3D" id="3.10.20.30">
    <property type="match status" value="1"/>
</dbReference>
<dbReference type="InterPro" id="IPR012675">
    <property type="entry name" value="Beta-grasp_dom_sf"/>
</dbReference>
<dbReference type="AlphaFoldDB" id="A0A848G7K5"/>